<dbReference type="CDD" id="cd06704">
    <property type="entry name" value="PDZ1_Scribble-like"/>
    <property type="match status" value="1"/>
</dbReference>
<evidence type="ECO:0000256" key="1">
    <source>
        <dbReference type="ARBA" id="ARBA00022614"/>
    </source>
</evidence>
<dbReference type="CDD" id="cd06702">
    <property type="entry name" value="PDZ3_Scribble-like"/>
    <property type="match status" value="1"/>
</dbReference>
<evidence type="ECO:0000259" key="4">
    <source>
        <dbReference type="PROSITE" id="PS50106"/>
    </source>
</evidence>
<feature type="region of interest" description="Disordered" evidence="3">
    <location>
        <begin position="988"/>
        <end position="1084"/>
    </location>
</feature>
<dbReference type="GO" id="GO:0014069">
    <property type="term" value="C:postsynaptic density"/>
    <property type="evidence" value="ECO:0007669"/>
    <property type="project" value="TreeGrafter"/>
</dbReference>
<dbReference type="RefSeq" id="XP_047741250.1">
    <property type="nucleotide sequence ID" value="XM_047885294.1"/>
</dbReference>
<feature type="compositionally biased region" description="Low complexity" evidence="3">
    <location>
        <begin position="1582"/>
        <end position="1591"/>
    </location>
</feature>
<dbReference type="InterPro" id="IPR050614">
    <property type="entry name" value="Synaptic_Scaffolding_LAP-MAGUK"/>
</dbReference>
<dbReference type="OrthoDB" id="2187496at2759"/>
<feature type="region of interest" description="Disordered" evidence="3">
    <location>
        <begin position="1509"/>
        <end position="1591"/>
    </location>
</feature>
<keyword evidence="1" id="KW-0433">Leucine-rich repeat</keyword>
<feature type="domain" description="PDZ" evidence="4">
    <location>
        <begin position="872"/>
        <end position="955"/>
    </location>
</feature>
<dbReference type="SMART" id="SM00228">
    <property type="entry name" value="PDZ"/>
    <property type="match status" value="4"/>
</dbReference>
<evidence type="ECO:0000313" key="5">
    <source>
        <dbReference type="Proteomes" id="UP000694843"/>
    </source>
</evidence>
<accession>A0A979FVG7</accession>
<dbReference type="GeneID" id="108677275"/>
<feature type="compositionally biased region" description="Basic and acidic residues" evidence="3">
    <location>
        <begin position="471"/>
        <end position="491"/>
    </location>
</feature>
<dbReference type="PANTHER" id="PTHR23119:SF44">
    <property type="entry name" value="PROTEIN LAP4"/>
    <property type="match status" value="1"/>
</dbReference>
<keyword evidence="5" id="KW-1185">Reference proteome</keyword>
<name>A0A979FVG7_HYAAZ</name>
<dbReference type="SUPFAM" id="SSF50156">
    <property type="entry name" value="PDZ domain-like"/>
    <property type="match status" value="4"/>
</dbReference>
<dbReference type="SUPFAM" id="SSF52058">
    <property type="entry name" value="L domain-like"/>
    <property type="match status" value="1"/>
</dbReference>
<dbReference type="SMART" id="SM00365">
    <property type="entry name" value="LRR_SD22"/>
    <property type="match status" value="5"/>
</dbReference>
<feature type="region of interest" description="Disordered" evidence="3">
    <location>
        <begin position="760"/>
        <end position="838"/>
    </location>
</feature>
<feature type="compositionally biased region" description="Acidic residues" evidence="3">
    <location>
        <begin position="1522"/>
        <end position="1535"/>
    </location>
</feature>
<dbReference type="GO" id="GO:0019901">
    <property type="term" value="F:protein kinase binding"/>
    <property type="evidence" value="ECO:0007669"/>
    <property type="project" value="TreeGrafter"/>
</dbReference>
<dbReference type="Gene3D" id="3.80.10.10">
    <property type="entry name" value="Ribonuclease Inhibitor"/>
    <property type="match status" value="1"/>
</dbReference>
<dbReference type="PROSITE" id="PS50106">
    <property type="entry name" value="PDZ"/>
    <property type="match status" value="4"/>
</dbReference>
<dbReference type="GO" id="GO:0016323">
    <property type="term" value="C:basolateral plasma membrane"/>
    <property type="evidence" value="ECO:0007669"/>
    <property type="project" value="TreeGrafter"/>
</dbReference>
<dbReference type="InterPro" id="IPR001611">
    <property type="entry name" value="Leu-rich_rpt"/>
</dbReference>
<dbReference type="GO" id="GO:0045197">
    <property type="term" value="P:establishment or maintenance of epithelial cell apical/basal polarity"/>
    <property type="evidence" value="ECO:0007669"/>
    <property type="project" value="TreeGrafter"/>
</dbReference>
<feature type="compositionally biased region" description="Low complexity" evidence="3">
    <location>
        <begin position="997"/>
        <end position="1017"/>
    </location>
</feature>
<dbReference type="GO" id="GO:0098609">
    <property type="term" value="P:cell-cell adhesion"/>
    <property type="evidence" value="ECO:0007669"/>
    <property type="project" value="TreeGrafter"/>
</dbReference>
<feature type="compositionally biased region" description="Basic residues" evidence="3">
    <location>
        <begin position="510"/>
        <end position="525"/>
    </location>
</feature>
<dbReference type="GO" id="GO:0005912">
    <property type="term" value="C:adherens junction"/>
    <property type="evidence" value="ECO:0007669"/>
    <property type="project" value="TreeGrafter"/>
</dbReference>
<dbReference type="InterPro" id="IPR001478">
    <property type="entry name" value="PDZ"/>
</dbReference>
<protein>
    <submittedName>
        <fullName evidence="6">Protein lap4 isoform X1</fullName>
    </submittedName>
</protein>
<dbReference type="GO" id="GO:0043113">
    <property type="term" value="P:receptor clustering"/>
    <property type="evidence" value="ECO:0007669"/>
    <property type="project" value="TreeGrafter"/>
</dbReference>
<feature type="domain" description="PDZ" evidence="4">
    <location>
        <begin position="1184"/>
        <end position="1276"/>
    </location>
</feature>
<dbReference type="Gene3D" id="2.30.42.10">
    <property type="match status" value="4"/>
</dbReference>
<feature type="compositionally biased region" description="Acidic residues" evidence="3">
    <location>
        <begin position="492"/>
        <end position="503"/>
    </location>
</feature>
<dbReference type="PANTHER" id="PTHR23119">
    <property type="entry name" value="DISCS LARGE"/>
    <property type="match status" value="1"/>
</dbReference>
<dbReference type="InterPro" id="IPR003591">
    <property type="entry name" value="Leu-rich_rpt_typical-subtyp"/>
</dbReference>
<feature type="domain" description="PDZ" evidence="4">
    <location>
        <begin position="1283"/>
        <end position="1371"/>
    </location>
</feature>
<dbReference type="GO" id="GO:0098968">
    <property type="term" value="P:neurotransmitter receptor transport postsynaptic membrane to endosome"/>
    <property type="evidence" value="ECO:0007669"/>
    <property type="project" value="TreeGrafter"/>
</dbReference>
<evidence type="ECO:0000256" key="2">
    <source>
        <dbReference type="ARBA" id="ARBA00022737"/>
    </source>
</evidence>
<feature type="region of interest" description="Disordered" evidence="3">
    <location>
        <begin position="421"/>
        <end position="529"/>
    </location>
</feature>
<sequence length="1650" mass="178406">MSLTNLPLDFGSLVNLTSLELRENLLKSLPESVARLTKLERLDIGDNDIEELPSHIGDLPSLQELWLDHNQMSHLPPEIGKLKNLMCLDVSENRIEDIPEELAGLVNLTDLHLSQNLIETLPPGIGHLQHLTICKLDQNRLISLHPNIGRCESLQELILTENLLFELPSSIGNLVRLTNLNVDRNRLTHLPREIGELVSLGVLSLRDNKLTHLPSETGNCRNLHVLDVSGNRLQYLPISITALNLKAVWLSENQAQPMLNFQTEIIEETGEEALTCFLLPQEEYQHDGGGMSGGVDSWVGDDEDDMDESGAHNLDGTRHSVVKFQEDQDYDLAKEQLYKRLVDTLSNFVRHNTPHPRDLKAKAEKLFGKGGVPPATANSFATQNNAVLTEETSREDASCTDGKPQQQQNHNATYVVEPAPQNASSGVTAATSPPTTATTTTTTAAAAGVAAYDTNSSNSREVSSDDESSQDEERERRVAFAEEAAAERRDEEGLDADGEDDEERRDVRPSRLHRRDTPHHLKNKRISATNKTADLEKVAAIIAQHQQQFQKLQVDGNAASPLASPQLPNNHIGPEVRQLSVRVERTSGGLGLSIAGGHGSTPYKGSDQGIFISRVAEGGPAYAAGLRVGDKVLAVNGVEVEEVDHYDAVNIMREAGAQLHLVVLREISPAQPLQVGEDARGAAAATSNHVPLTSAMTSTPLAGVSSITSTGIGSSGAGAIPLTPVAASGAPSVPVASSYAPQLCVGAAYQHYLSANSYADPQQPHVAGQQQPYGAGPQQPYAPGLQQPYASGPQQPYAPGPQQPYASGPRPYVPGPQQPHMTVTQQQQPPYVTGTPAHTSLSAAVPATPSQQAPVNGVPTPNDMQLVRETICTTLVRNHEGLGFSIAGGATSHDQPIFINCITEGGVAAKDGKLRVGDRLISINGVDLDGARHDQAVSLLSGLDRFVRLVAQRESLVTAEVAKEMNASGLGGYSTLYNSNSYMANRPSYTGYRRAQPTSRLTPSSSSTGLSNSPSLSRVSLTNTHDPVAGRLSGSALPPPPNNVNNSNAAVVLNNGVLDNNTNDTNNNSSRPRNTTTSIQDGTTQVHDRIMARTRPLTNEDFEAMIPEHFLRGQTAPQSNGLVESGGIHVAMQHPAVPHKPMLPAAPTQLGQITEVLTKTTLTETTVTRLTDNRLAEVPLIIEDVILEKDGGPMGLSIIGGSDHFCMPFGSSVDDPGIYISKITAGGSAHRTGRLRMGDRILAVDGVDMSNATHQEAVLALLQPPHQIRLTVRHDPQPRGLMEVIIKKVPGERLGMNIKGGVGGTPGNPFNKTDEGIFISKINASGAANRDGRLHVGQRILEFNESSLLGCTHDEAVTTMRSAGTTIRLVVCDGYDHHLSQQLKVEGRLGNDSRSASQSVCSLERNESEEHASPQQVLDVVRAAEQLAEEAAPALTRGDAKTTTVVLGQQQQLQPPAPDKSPVISPHRMTLKEKMKFFEEEMSEKHPKEKKTFSYLSPDEINRMKEYEERLAKTDPMLNQLSDDDEKTDDDELVDELAQQLGGSQLSPSQLASLNRNEDHQEPIQRVNVPRVRTVNAEKRAQQQTTAAEEEAAQLTAADKRRLDAEKRAAWRKERLRSLEDDAVEAQHVIDQLTELSNASFESGPDDFKP</sequence>
<feature type="region of interest" description="Disordered" evidence="3">
    <location>
        <begin position="389"/>
        <end position="408"/>
    </location>
</feature>
<dbReference type="GO" id="GO:0045211">
    <property type="term" value="C:postsynaptic membrane"/>
    <property type="evidence" value="ECO:0007669"/>
    <property type="project" value="TreeGrafter"/>
</dbReference>
<dbReference type="OMA" id="HYTKRAR"/>
<keyword evidence="2" id="KW-0677">Repeat</keyword>
<feature type="compositionally biased region" description="Low complexity" evidence="3">
    <location>
        <begin position="818"/>
        <end position="836"/>
    </location>
</feature>
<feature type="compositionally biased region" description="Low complexity" evidence="3">
    <location>
        <begin position="1536"/>
        <end position="1554"/>
    </location>
</feature>
<dbReference type="InterPro" id="IPR032675">
    <property type="entry name" value="LRR_dom_sf"/>
</dbReference>
<feature type="region of interest" description="Disordered" evidence="3">
    <location>
        <begin position="1389"/>
        <end position="1415"/>
    </location>
</feature>
<reference evidence="6" key="1">
    <citation type="submission" date="2025-08" db="UniProtKB">
        <authorList>
            <consortium name="RefSeq"/>
        </authorList>
    </citation>
    <scope>IDENTIFICATION</scope>
    <source>
        <tissue evidence="6">Whole organism</tissue>
    </source>
</reference>
<feature type="compositionally biased region" description="Low complexity" evidence="3">
    <location>
        <begin position="767"/>
        <end position="795"/>
    </location>
</feature>
<dbReference type="KEGG" id="hazt:108677275"/>
<dbReference type="SMART" id="SM00369">
    <property type="entry name" value="LRR_TYP"/>
    <property type="match status" value="10"/>
</dbReference>
<dbReference type="Proteomes" id="UP000694843">
    <property type="component" value="Unplaced"/>
</dbReference>
<organism evidence="5 6">
    <name type="scientific">Hyalella azteca</name>
    <name type="common">Amphipod</name>
    <dbReference type="NCBI Taxonomy" id="294128"/>
    <lineage>
        <taxon>Eukaryota</taxon>
        <taxon>Metazoa</taxon>
        <taxon>Ecdysozoa</taxon>
        <taxon>Arthropoda</taxon>
        <taxon>Crustacea</taxon>
        <taxon>Multicrustacea</taxon>
        <taxon>Malacostraca</taxon>
        <taxon>Eumalacostraca</taxon>
        <taxon>Peracarida</taxon>
        <taxon>Amphipoda</taxon>
        <taxon>Senticaudata</taxon>
        <taxon>Talitrida</taxon>
        <taxon>Talitroidea</taxon>
        <taxon>Hyalellidae</taxon>
        <taxon>Hyalella</taxon>
    </lineage>
</organism>
<proteinExistence type="predicted"/>
<dbReference type="CDD" id="cd06701">
    <property type="entry name" value="PDZ4_Scribble-like"/>
    <property type="match status" value="1"/>
</dbReference>
<dbReference type="FunFam" id="2.30.42.10:FF:000074">
    <property type="entry name" value="protein scribble homolog isoform X2"/>
    <property type="match status" value="1"/>
</dbReference>
<dbReference type="InterPro" id="IPR036034">
    <property type="entry name" value="PDZ_sf"/>
</dbReference>
<evidence type="ECO:0000256" key="3">
    <source>
        <dbReference type="SAM" id="MobiDB-lite"/>
    </source>
</evidence>
<feature type="domain" description="PDZ" evidence="4">
    <location>
        <begin position="580"/>
        <end position="667"/>
    </location>
</feature>
<dbReference type="SMART" id="SM00364">
    <property type="entry name" value="LRR_BAC"/>
    <property type="match status" value="7"/>
</dbReference>
<dbReference type="GO" id="GO:0098887">
    <property type="term" value="P:neurotransmitter receptor transport, endosome to postsynaptic membrane"/>
    <property type="evidence" value="ECO:0007669"/>
    <property type="project" value="TreeGrafter"/>
</dbReference>
<feature type="compositionally biased region" description="Polar residues" evidence="3">
    <location>
        <begin position="1392"/>
        <end position="1401"/>
    </location>
</feature>
<feature type="compositionally biased region" description="Low complexity" evidence="3">
    <location>
        <begin position="423"/>
        <end position="461"/>
    </location>
</feature>
<evidence type="ECO:0000313" key="6">
    <source>
        <dbReference type="RefSeq" id="XP_047741250.1"/>
    </source>
</evidence>
<dbReference type="FunFam" id="3.80.10.10:FF:000036">
    <property type="entry name" value="protein scribble homolog isoform X1"/>
    <property type="match status" value="1"/>
</dbReference>
<dbReference type="Pfam" id="PF00595">
    <property type="entry name" value="PDZ"/>
    <property type="match status" value="4"/>
</dbReference>
<feature type="compositionally biased region" description="Low complexity" evidence="3">
    <location>
        <begin position="1043"/>
        <end position="1078"/>
    </location>
</feature>
<dbReference type="Pfam" id="PF13855">
    <property type="entry name" value="LRR_8"/>
    <property type="match status" value="2"/>
</dbReference>
<dbReference type="PROSITE" id="PS51450">
    <property type="entry name" value="LRR"/>
    <property type="match status" value="3"/>
</dbReference>
<gene>
    <name evidence="6" type="primary">LOC108677275</name>
</gene>